<dbReference type="Gene3D" id="2.30.42.10">
    <property type="match status" value="1"/>
</dbReference>
<reference evidence="2 3" key="2">
    <citation type="submission" date="2024-10" db="EMBL/GenBank/DDBJ databases">
        <authorList>
            <person name="Ryan C."/>
        </authorList>
    </citation>
    <scope>NUCLEOTIDE SEQUENCE [LARGE SCALE GENOMIC DNA]</scope>
</reference>
<dbReference type="InterPro" id="IPR009003">
    <property type="entry name" value="Peptidase_S1_PA"/>
</dbReference>
<dbReference type="Gene3D" id="2.40.10.120">
    <property type="match status" value="1"/>
</dbReference>
<keyword evidence="3" id="KW-1185">Reference proteome</keyword>
<evidence type="ECO:0000313" key="3">
    <source>
        <dbReference type="Proteomes" id="UP001497457"/>
    </source>
</evidence>
<gene>
    <name evidence="2" type="ORF">URODEC1_LOCUS102882</name>
</gene>
<dbReference type="Proteomes" id="UP001497457">
    <property type="component" value="Chromosome 5rd"/>
</dbReference>
<dbReference type="SUPFAM" id="SSF50156">
    <property type="entry name" value="PDZ domain-like"/>
    <property type="match status" value="1"/>
</dbReference>
<dbReference type="SUPFAM" id="SSF50494">
    <property type="entry name" value="Trypsin-like serine proteases"/>
    <property type="match status" value="1"/>
</dbReference>
<proteinExistence type="predicted"/>
<feature type="region of interest" description="Disordered" evidence="1">
    <location>
        <begin position="1"/>
        <end position="112"/>
    </location>
</feature>
<evidence type="ECO:0008006" key="4">
    <source>
        <dbReference type="Google" id="ProtNLM"/>
    </source>
</evidence>
<dbReference type="PANTHER" id="PTHR47389">
    <property type="entry name" value="OS09G0436400 PROTEIN"/>
    <property type="match status" value="1"/>
</dbReference>
<accession>A0ABC9F897</accession>
<name>A0ABC9F897_9POAL</name>
<dbReference type="InterPro" id="IPR036034">
    <property type="entry name" value="PDZ_sf"/>
</dbReference>
<evidence type="ECO:0000256" key="1">
    <source>
        <dbReference type="SAM" id="MobiDB-lite"/>
    </source>
</evidence>
<dbReference type="EMBL" id="OZ075115">
    <property type="protein sequence ID" value="CAL5070574.1"/>
    <property type="molecule type" value="Genomic_DNA"/>
</dbReference>
<protein>
    <recommendedName>
        <fullName evidence="4">PDZ domain-containing protein</fullName>
    </recommendedName>
</protein>
<dbReference type="Pfam" id="PF13365">
    <property type="entry name" value="Trypsin_2"/>
    <property type="match status" value="1"/>
</dbReference>
<evidence type="ECO:0000313" key="2">
    <source>
        <dbReference type="EMBL" id="CAL5070574.1"/>
    </source>
</evidence>
<organism evidence="2 3">
    <name type="scientific">Urochloa decumbens</name>
    <dbReference type="NCBI Taxonomy" id="240449"/>
    <lineage>
        <taxon>Eukaryota</taxon>
        <taxon>Viridiplantae</taxon>
        <taxon>Streptophyta</taxon>
        <taxon>Embryophyta</taxon>
        <taxon>Tracheophyta</taxon>
        <taxon>Spermatophyta</taxon>
        <taxon>Magnoliopsida</taxon>
        <taxon>Liliopsida</taxon>
        <taxon>Poales</taxon>
        <taxon>Poaceae</taxon>
        <taxon>PACMAD clade</taxon>
        <taxon>Panicoideae</taxon>
        <taxon>Panicodae</taxon>
        <taxon>Paniceae</taxon>
        <taxon>Melinidinae</taxon>
        <taxon>Urochloa</taxon>
    </lineage>
</organism>
<sequence length="431" mass="47159">MAARDPLADALEMEGSGGQGPVPNKRIKIEAAATELVGGSTTDAEEKQQRETAAAAGEGSNALPVASTLKPQPLPASTRRRRISKPAVKDPREYVPTVVKPEDPDTAQNVASSRDKALVRDVARSTVSVSSITLDGKVIEQQTGIVIGWKETQKCARILTSSDIVDGLDPTCKLHIGLPNRTILEGQLLFFNKHYDIALLEISSESDLPLKLPTFGSNPKYGQDVFMLARGKDCNLIARHGTILWLDKPKYPERNYYMYLAVNLLYGTGGPVIDHDGNVTGMAFDFGDPNTSIIAISIIVTCIEMWMKFSRIARPVHGLRLRTVELLEVSLQEVISLDHNINNGYIVDKVSIGSTADKLGIRYGDVIVSFDGLRDQTLPQLEDYLLSLGWGFLQGSTNSSSTVDLKLEVYVLLERRTRSVTLSVEFCDASE</sequence>
<dbReference type="AlphaFoldDB" id="A0ABC9F897"/>
<reference evidence="3" key="1">
    <citation type="submission" date="2024-06" db="EMBL/GenBank/DDBJ databases">
        <authorList>
            <person name="Ryan C."/>
        </authorList>
    </citation>
    <scope>NUCLEOTIDE SEQUENCE [LARGE SCALE GENOMIC DNA]</scope>
</reference>
<dbReference type="PANTHER" id="PTHR47389:SF5">
    <property type="entry name" value="OS09G0436700 PROTEIN"/>
    <property type="match status" value="1"/>
</dbReference>